<evidence type="ECO:0008006" key="3">
    <source>
        <dbReference type="Google" id="ProtNLM"/>
    </source>
</evidence>
<organism evidence="1 2">
    <name type="scientific">Caerostris darwini</name>
    <dbReference type="NCBI Taxonomy" id="1538125"/>
    <lineage>
        <taxon>Eukaryota</taxon>
        <taxon>Metazoa</taxon>
        <taxon>Ecdysozoa</taxon>
        <taxon>Arthropoda</taxon>
        <taxon>Chelicerata</taxon>
        <taxon>Arachnida</taxon>
        <taxon>Araneae</taxon>
        <taxon>Araneomorphae</taxon>
        <taxon>Entelegynae</taxon>
        <taxon>Araneoidea</taxon>
        <taxon>Araneidae</taxon>
        <taxon>Caerostris</taxon>
    </lineage>
</organism>
<proteinExistence type="predicted"/>
<dbReference type="EMBL" id="BPLQ01013462">
    <property type="protein sequence ID" value="GIY72226.1"/>
    <property type="molecule type" value="Genomic_DNA"/>
</dbReference>
<keyword evidence="2" id="KW-1185">Reference proteome</keyword>
<sequence>MKLLSKELAETKFHQQLLFKETGDPFEGNVKNISLNILKKLYPQENPFLQAQTINNEIFEDNQFTYSELKQLTQTLPKGKDPGCDGIDYTILQIVCKHFPLVV</sequence>
<reference evidence="1 2" key="1">
    <citation type="submission" date="2021-06" db="EMBL/GenBank/DDBJ databases">
        <title>Caerostris darwini draft genome.</title>
        <authorList>
            <person name="Kono N."/>
            <person name="Arakawa K."/>
        </authorList>
    </citation>
    <scope>NUCLEOTIDE SEQUENCE [LARGE SCALE GENOMIC DNA]</scope>
</reference>
<dbReference type="AlphaFoldDB" id="A0AAV4VQZ5"/>
<accession>A0AAV4VQZ5</accession>
<comment type="caution">
    <text evidence="1">The sequence shown here is derived from an EMBL/GenBank/DDBJ whole genome shotgun (WGS) entry which is preliminary data.</text>
</comment>
<dbReference type="Proteomes" id="UP001054837">
    <property type="component" value="Unassembled WGS sequence"/>
</dbReference>
<evidence type="ECO:0000313" key="2">
    <source>
        <dbReference type="Proteomes" id="UP001054837"/>
    </source>
</evidence>
<gene>
    <name evidence="1" type="ORF">CDAR_219081</name>
</gene>
<protein>
    <recommendedName>
        <fullName evidence="3">Reverse transcriptase</fullName>
    </recommendedName>
</protein>
<name>A0AAV4VQZ5_9ARAC</name>
<evidence type="ECO:0000313" key="1">
    <source>
        <dbReference type="EMBL" id="GIY72226.1"/>
    </source>
</evidence>